<dbReference type="PANTHER" id="PTHR30203">
    <property type="entry name" value="OUTER MEMBRANE CATION EFFLUX PROTEIN"/>
    <property type="match status" value="1"/>
</dbReference>
<comment type="caution">
    <text evidence="3">The sequence shown here is derived from an EMBL/GenBank/DDBJ whole genome shotgun (WGS) entry which is preliminary data.</text>
</comment>
<evidence type="ECO:0000256" key="2">
    <source>
        <dbReference type="SAM" id="SignalP"/>
    </source>
</evidence>
<keyword evidence="2" id="KW-0732">Signal</keyword>
<dbReference type="InterPro" id="IPR003423">
    <property type="entry name" value="OMP_efflux"/>
</dbReference>
<feature type="signal peptide" evidence="2">
    <location>
        <begin position="1"/>
        <end position="26"/>
    </location>
</feature>
<dbReference type="EMBL" id="QFOI01000264">
    <property type="protein sequence ID" value="PZP45451.1"/>
    <property type="molecule type" value="Genomic_DNA"/>
</dbReference>
<evidence type="ECO:0000313" key="4">
    <source>
        <dbReference type="Proteomes" id="UP000249645"/>
    </source>
</evidence>
<organism evidence="3 4">
    <name type="scientific">Pseudopedobacter saltans</name>
    <dbReference type="NCBI Taxonomy" id="151895"/>
    <lineage>
        <taxon>Bacteria</taxon>
        <taxon>Pseudomonadati</taxon>
        <taxon>Bacteroidota</taxon>
        <taxon>Sphingobacteriia</taxon>
        <taxon>Sphingobacteriales</taxon>
        <taxon>Sphingobacteriaceae</taxon>
        <taxon>Pseudopedobacter</taxon>
    </lineage>
</organism>
<evidence type="ECO:0000256" key="1">
    <source>
        <dbReference type="ARBA" id="ARBA00007613"/>
    </source>
</evidence>
<evidence type="ECO:0000313" key="3">
    <source>
        <dbReference type="EMBL" id="PZP45451.1"/>
    </source>
</evidence>
<feature type="chain" id="PRO_5016024189" evidence="2">
    <location>
        <begin position="27"/>
        <end position="453"/>
    </location>
</feature>
<dbReference type="Pfam" id="PF02321">
    <property type="entry name" value="OEP"/>
    <property type="match status" value="1"/>
</dbReference>
<dbReference type="AlphaFoldDB" id="A0A2W5EN12"/>
<dbReference type="Gene3D" id="1.20.1600.10">
    <property type="entry name" value="Outer membrane efflux proteins (OEP)"/>
    <property type="match status" value="1"/>
</dbReference>
<dbReference type="GO" id="GO:0015562">
    <property type="term" value="F:efflux transmembrane transporter activity"/>
    <property type="evidence" value="ECO:0007669"/>
    <property type="project" value="InterPro"/>
</dbReference>
<reference evidence="3 4" key="1">
    <citation type="submission" date="2017-11" db="EMBL/GenBank/DDBJ databases">
        <title>Infants hospitalized years apart are colonized by the same room-sourced microbial strains.</title>
        <authorList>
            <person name="Brooks B."/>
            <person name="Olm M.R."/>
            <person name="Firek B.A."/>
            <person name="Baker R."/>
            <person name="Thomas B.C."/>
            <person name="Morowitz M.J."/>
            <person name="Banfield J.F."/>
        </authorList>
    </citation>
    <scope>NUCLEOTIDE SEQUENCE [LARGE SCALE GENOMIC DNA]</scope>
    <source>
        <strain evidence="3">S2_009_000_R2_76</strain>
    </source>
</reference>
<proteinExistence type="inferred from homology"/>
<gene>
    <name evidence="3" type="ORF">DI598_13260</name>
</gene>
<sequence>MITQIIKIKKQLLCFVLILSGITAEAQNNYLDKYVDTALQNNLVLQRKNITIERAQLSLKIAKSYYLPNSSFQMGYQTADGGRVIPLPLGDMLNGVYSTLNSITNTQNFPQLANENVQFLPKNFYDAKLHTTMPIYDADIHYGKKLAELQVGISEMDLGVYKKDLIRDVKSAYYRYLMALQTITIYSQALALSEESQRVNQKLLDNGKGLPAYVLRSESEVANVKAQITNANLQAKNARLYFNFLLNKPLSDSILVDPLEENTIAQKTLIYTKNVDVDNRLEIKSLERQQTINETLIAKNKAAFYPKLNTFLDLGSQAQDWHFNSQSRYYMFGVQLSVPIYTGSKTRNQIKQSYLDAKALSIGIEQAKQQYSVAAQSAINNLQSSIESFQAKQKQLEAASSYQRLIERGYKAGSNTYIETIDARSQLTNASIDKNIQAYQVLINLAEVERNIP</sequence>
<dbReference type="SUPFAM" id="SSF56954">
    <property type="entry name" value="Outer membrane efflux proteins (OEP)"/>
    <property type="match status" value="1"/>
</dbReference>
<name>A0A2W5EN12_9SPHI</name>
<dbReference type="PANTHER" id="PTHR30203:SF30">
    <property type="entry name" value="OUTER MEMBRANE PROTEIN-RELATED"/>
    <property type="match status" value="1"/>
</dbReference>
<accession>A0A2W5EN12</accession>
<dbReference type="InterPro" id="IPR010131">
    <property type="entry name" value="MdtP/NodT-like"/>
</dbReference>
<protein>
    <submittedName>
        <fullName evidence="3">TolC family protein</fullName>
    </submittedName>
</protein>
<comment type="similarity">
    <text evidence="1">Belongs to the outer membrane factor (OMF) (TC 1.B.17) family.</text>
</comment>
<dbReference type="Proteomes" id="UP000249645">
    <property type="component" value="Unassembled WGS sequence"/>
</dbReference>